<dbReference type="InterPro" id="IPR027858">
    <property type="entry name" value="BRAWNIN"/>
</dbReference>
<dbReference type="Proteomes" id="UP000653454">
    <property type="component" value="Unassembled WGS sequence"/>
</dbReference>
<evidence type="ECO:0000313" key="8">
    <source>
        <dbReference type="EMBL" id="CAG9096801.1"/>
    </source>
</evidence>
<keyword evidence="6" id="KW-0472">Membrane</keyword>
<evidence type="ECO:0000256" key="4">
    <source>
        <dbReference type="ARBA" id="ARBA00022989"/>
    </source>
</evidence>
<evidence type="ECO:0000256" key="7">
    <source>
        <dbReference type="ARBA" id="ARBA00044944"/>
    </source>
</evidence>
<evidence type="ECO:0000256" key="6">
    <source>
        <dbReference type="ARBA" id="ARBA00023136"/>
    </source>
</evidence>
<comment type="caution">
    <text evidence="8">The sequence shown here is derived from an EMBL/GenBank/DDBJ whole genome shotgun (WGS) entry which is preliminary data.</text>
</comment>
<evidence type="ECO:0000256" key="5">
    <source>
        <dbReference type="ARBA" id="ARBA00023128"/>
    </source>
</evidence>
<gene>
    <name evidence="8" type="ORF">PLXY2_LOCUS1797</name>
</gene>
<proteinExistence type="inferred from homology"/>
<evidence type="ECO:0000313" key="9">
    <source>
        <dbReference type="Proteomes" id="UP000653454"/>
    </source>
</evidence>
<evidence type="ECO:0000256" key="3">
    <source>
        <dbReference type="ARBA" id="ARBA00022792"/>
    </source>
</evidence>
<sequence>MPAGVSWGQYISFSVAAMASMLAGSQIVHQHYRPLQDLNDYITRELKNLPENVQIKIRKELEEEGFLSIFSSPKEPWYKLYL</sequence>
<dbReference type="AlphaFoldDB" id="A0A8S4DCX7"/>
<dbReference type="Pfam" id="PF14990">
    <property type="entry name" value="DUF4516"/>
    <property type="match status" value="1"/>
</dbReference>
<dbReference type="PANTHER" id="PTHR28492:SF1">
    <property type="entry name" value="UBIQUINOL-CYTOCHROME-C REDUCTASE COMPLEX ASSEMBLY FACTOR 6"/>
    <property type="match status" value="1"/>
</dbReference>
<keyword evidence="2" id="KW-0812">Transmembrane</keyword>
<dbReference type="PANTHER" id="PTHR28492">
    <property type="entry name" value="HYPOTHETICAL PROTEIN LOC691921"/>
    <property type="match status" value="1"/>
</dbReference>
<keyword evidence="3" id="KW-0999">Mitochondrion inner membrane</keyword>
<evidence type="ECO:0000256" key="1">
    <source>
        <dbReference type="ARBA" id="ARBA00004434"/>
    </source>
</evidence>
<comment type="subcellular location">
    <subcellularLocation>
        <location evidence="1">Mitochondrion inner membrane</location>
        <topology evidence="1">Single-pass membrane protein</topology>
    </subcellularLocation>
</comment>
<dbReference type="GO" id="GO:0034551">
    <property type="term" value="P:mitochondrial respiratory chain complex III assembly"/>
    <property type="evidence" value="ECO:0007669"/>
    <property type="project" value="InterPro"/>
</dbReference>
<reference evidence="8" key="1">
    <citation type="submission" date="2020-11" db="EMBL/GenBank/DDBJ databases">
        <authorList>
            <person name="Whiteford S."/>
        </authorList>
    </citation>
    <scope>NUCLEOTIDE SEQUENCE</scope>
</reference>
<protein>
    <submittedName>
        <fullName evidence="8">(diamondback moth) hypothetical protein</fullName>
    </submittedName>
</protein>
<keyword evidence="9" id="KW-1185">Reference proteome</keyword>
<keyword evidence="4" id="KW-1133">Transmembrane helix</keyword>
<feature type="non-terminal residue" evidence="8">
    <location>
        <position position="1"/>
    </location>
</feature>
<evidence type="ECO:0000256" key="2">
    <source>
        <dbReference type="ARBA" id="ARBA00022692"/>
    </source>
</evidence>
<accession>A0A8S4DCX7</accession>
<name>A0A8S4DCX7_PLUXY</name>
<dbReference type="GO" id="GO:0005743">
    <property type="term" value="C:mitochondrial inner membrane"/>
    <property type="evidence" value="ECO:0007669"/>
    <property type="project" value="UniProtKB-SubCell"/>
</dbReference>
<dbReference type="EMBL" id="CAJHNJ030000004">
    <property type="protein sequence ID" value="CAG9096801.1"/>
    <property type="molecule type" value="Genomic_DNA"/>
</dbReference>
<organism evidence="8 9">
    <name type="scientific">Plutella xylostella</name>
    <name type="common">Diamondback moth</name>
    <name type="synonym">Plutella maculipennis</name>
    <dbReference type="NCBI Taxonomy" id="51655"/>
    <lineage>
        <taxon>Eukaryota</taxon>
        <taxon>Metazoa</taxon>
        <taxon>Ecdysozoa</taxon>
        <taxon>Arthropoda</taxon>
        <taxon>Hexapoda</taxon>
        <taxon>Insecta</taxon>
        <taxon>Pterygota</taxon>
        <taxon>Neoptera</taxon>
        <taxon>Endopterygota</taxon>
        <taxon>Lepidoptera</taxon>
        <taxon>Glossata</taxon>
        <taxon>Ditrysia</taxon>
        <taxon>Yponomeutoidea</taxon>
        <taxon>Plutellidae</taxon>
        <taxon>Plutella</taxon>
    </lineage>
</organism>
<keyword evidence="5" id="KW-0496">Mitochondrion</keyword>
<comment type="similarity">
    <text evidence="7">Belongs to the UQCC6 family.</text>
</comment>